<keyword evidence="4" id="KW-1185">Reference proteome</keyword>
<comment type="caution">
    <text evidence="3">The sequence shown here is derived from an EMBL/GenBank/DDBJ whole genome shotgun (WGS) entry which is preliminary data.</text>
</comment>
<dbReference type="PANTHER" id="PTHR46268">
    <property type="entry name" value="STRESS RESPONSE PROTEIN NHAX"/>
    <property type="match status" value="1"/>
</dbReference>
<dbReference type="SUPFAM" id="SSF52402">
    <property type="entry name" value="Adenine nucleotide alpha hydrolases-like"/>
    <property type="match status" value="2"/>
</dbReference>
<evidence type="ECO:0000259" key="2">
    <source>
        <dbReference type="Pfam" id="PF00582"/>
    </source>
</evidence>
<feature type="domain" description="UspA" evidence="2">
    <location>
        <begin position="158"/>
        <end position="281"/>
    </location>
</feature>
<evidence type="ECO:0000256" key="1">
    <source>
        <dbReference type="ARBA" id="ARBA00008791"/>
    </source>
</evidence>
<organism evidence="3 4">
    <name type="scientific">Mucilaginibacter aquariorum</name>
    <dbReference type="NCBI Taxonomy" id="2967225"/>
    <lineage>
        <taxon>Bacteria</taxon>
        <taxon>Pseudomonadati</taxon>
        <taxon>Bacteroidota</taxon>
        <taxon>Sphingobacteriia</taxon>
        <taxon>Sphingobacteriales</taxon>
        <taxon>Sphingobacteriaceae</taxon>
        <taxon>Mucilaginibacter</taxon>
    </lineage>
</organism>
<protein>
    <submittedName>
        <fullName evidence="3">Universal stress protein</fullName>
    </submittedName>
</protein>
<evidence type="ECO:0000313" key="3">
    <source>
        <dbReference type="EMBL" id="MCQ6958712.1"/>
    </source>
</evidence>
<dbReference type="Gene3D" id="3.40.50.12370">
    <property type="match status" value="1"/>
</dbReference>
<dbReference type="InterPro" id="IPR006016">
    <property type="entry name" value="UspA"/>
</dbReference>
<comment type="similarity">
    <text evidence="1">Belongs to the universal stress protein A family.</text>
</comment>
<gene>
    <name evidence="3" type="ORF">NPE20_12120</name>
</gene>
<dbReference type="InterPro" id="IPR006015">
    <property type="entry name" value="Universal_stress_UspA"/>
</dbReference>
<feature type="domain" description="UspA" evidence="2">
    <location>
        <begin position="1"/>
        <end position="149"/>
    </location>
</feature>
<dbReference type="RefSeq" id="WP_256538909.1">
    <property type="nucleotide sequence ID" value="NZ_JANHOH010000002.1"/>
</dbReference>
<dbReference type="Proteomes" id="UP001204376">
    <property type="component" value="Unassembled WGS sequence"/>
</dbReference>
<dbReference type="CDD" id="cd00293">
    <property type="entry name" value="USP-like"/>
    <property type="match status" value="1"/>
</dbReference>
<accession>A0ABT1T268</accession>
<evidence type="ECO:0000313" key="4">
    <source>
        <dbReference type="Proteomes" id="UP001204376"/>
    </source>
</evidence>
<dbReference type="PRINTS" id="PR01438">
    <property type="entry name" value="UNVRSLSTRESS"/>
</dbReference>
<proteinExistence type="inferred from homology"/>
<name>A0ABT1T268_9SPHI</name>
<dbReference type="Pfam" id="PF00582">
    <property type="entry name" value="Usp"/>
    <property type="match status" value="2"/>
</dbReference>
<dbReference type="EMBL" id="JANHOH010000002">
    <property type="protein sequence ID" value="MCQ6958712.1"/>
    <property type="molecule type" value="Genomic_DNA"/>
</dbReference>
<sequence>MKKILVLTDFSENARQAAEAAVTIAGKLHANIILFNTYVSEPVISEYGGAPWPIEQLMWADEGKEKLKFLKEDLQELASQLPTGDHHPSIDDRHDLGSVGSQVKNLLKLENIEMIVMGARTGKAWEHLLMGSDTSAVIEHTDRPVLIIPPSHPLNALRKVTLATDFDQADQKAVHYLTRIGRLFGFSLDIVHVSLWGEKPLSEELKASFKHQVARYHFQDISYHEVGGKELVDRLNRLCAINNSDLLVLVHDRHNWLNRLFKQNQAQTLLDKQDLPVLIIPAGIAAE</sequence>
<reference evidence="3 4" key="1">
    <citation type="submission" date="2022-07" db="EMBL/GenBank/DDBJ databases">
        <title>Mucilaginibacter sp. JC4.</title>
        <authorList>
            <person name="Le V."/>
            <person name="Ko S.-R."/>
            <person name="Ahn C.-Y."/>
            <person name="Oh H.-M."/>
        </authorList>
    </citation>
    <scope>NUCLEOTIDE SEQUENCE [LARGE SCALE GENOMIC DNA]</scope>
    <source>
        <strain evidence="3 4">JC4</strain>
    </source>
</reference>
<dbReference type="PANTHER" id="PTHR46268:SF6">
    <property type="entry name" value="UNIVERSAL STRESS PROTEIN UP12"/>
    <property type="match status" value="1"/>
</dbReference>